<dbReference type="EMBL" id="CAJPIZ010017690">
    <property type="protein sequence ID" value="CAG2116219.1"/>
    <property type="molecule type" value="Genomic_DNA"/>
</dbReference>
<organism evidence="2">
    <name type="scientific">Medioppia subpectinata</name>
    <dbReference type="NCBI Taxonomy" id="1979941"/>
    <lineage>
        <taxon>Eukaryota</taxon>
        <taxon>Metazoa</taxon>
        <taxon>Ecdysozoa</taxon>
        <taxon>Arthropoda</taxon>
        <taxon>Chelicerata</taxon>
        <taxon>Arachnida</taxon>
        <taxon>Acari</taxon>
        <taxon>Acariformes</taxon>
        <taxon>Sarcoptiformes</taxon>
        <taxon>Oribatida</taxon>
        <taxon>Brachypylina</taxon>
        <taxon>Oppioidea</taxon>
        <taxon>Oppiidae</taxon>
        <taxon>Medioppia</taxon>
    </lineage>
</organism>
<dbReference type="AlphaFoldDB" id="A0A7R9L651"/>
<evidence type="ECO:0000313" key="2">
    <source>
        <dbReference type="EMBL" id="CAD7635789.1"/>
    </source>
</evidence>
<evidence type="ECO:0000259" key="1">
    <source>
        <dbReference type="Pfam" id="PF17753"/>
    </source>
</evidence>
<keyword evidence="3" id="KW-1185">Reference proteome</keyword>
<accession>A0A7R9L651</accession>
<proteinExistence type="predicted"/>
<feature type="domain" description="Beta-mannosidase Ig-fold" evidence="1">
    <location>
        <begin position="61"/>
        <end position="146"/>
    </location>
</feature>
<dbReference type="InterPro" id="IPR013783">
    <property type="entry name" value="Ig-like_fold"/>
</dbReference>
<dbReference type="Gene3D" id="2.60.40.10">
    <property type="entry name" value="Immunoglobulins"/>
    <property type="match status" value="1"/>
</dbReference>
<dbReference type="OrthoDB" id="6488039at2759"/>
<dbReference type="EMBL" id="OC872265">
    <property type="protein sequence ID" value="CAD7635789.1"/>
    <property type="molecule type" value="Genomic_DNA"/>
</dbReference>
<protein>
    <recommendedName>
        <fullName evidence="1">Beta-mannosidase Ig-fold domain-containing protein</fullName>
    </recommendedName>
</protein>
<dbReference type="InterPro" id="IPR041625">
    <property type="entry name" value="Beta-mannosidase_Ig"/>
</dbReference>
<feature type="non-terminal residue" evidence="2">
    <location>
        <position position="148"/>
    </location>
</feature>
<sequence length="148" mass="16528">MYAKCKSEKGFSVATVWTQHIPDLLSRAKCDDRSQCVIRVEAPNFNASSFLLLTEPKNAKLVKPNLRLVSVLRDDKHLFSIKLYTEAVAPFVALDLKPGSGISGHFVDNGFFMFDETKTVQFVYTGNEAVDEQDIADNLIIKTVTDVI</sequence>
<dbReference type="Pfam" id="PF17753">
    <property type="entry name" value="Ig_mannosidase"/>
    <property type="match status" value="1"/>
</dbReference>
<reference evidence="2" key="1">
    <citation type="submission" date="2020-11" db="EMBL/GenBank/DDBJ databases">
        <authorList>
            <person name="Tran Van P."/>
        </authorList>
    </citation>
    <scope>NUCLEOTIDE SEQUENCE</scope>
</reference>
<name>A0A7R9L651_9ACAR</name>
<dbReference type="Proteomes" id="UP000759131">
    <property type="component" value="Unassembled WGS sequence"/>
</dbReference>
<evidence type="ECO:0000313" key="3">
    <source>
        <dbReference type="Proteomes" id="UP000759131"/>
    </source>
</evidence>
<gene>
    <name evidence="2" type="ORF">OSB1V03_LOCUS16180</name>
</gene>